<evidence type="ECO:0000256" key="11">
    <source>
        <dbReference type="ARBA" id="ARBA00038218"/>
    </source>
</evidence>
<keyword evidence="16" id="KW-1185">Reference proteome</keyword>
<keyword evidence="8 14" id="KW-1133">Transmembrane helix</keyword>
<evidence type="ECO:0000256" key="13">
    <source>
        <dbReference type="ARBA" id="ARBA00042859"/>
    </source>
</evidence>
<dbReference type="PANTHER" id="PTHR33843:SF4">
    <property type="entry name" value="ASCORBATE-SPECIFIC PTS SYSTEM EIIC COMPONENT"/>
    <property type="match status" value="1"/>
</dbReference>
<evidence type="ECO:0000256" key="5">
    <source>
        <dbReference type="ARBA" id="ARBA00022597"/>
    </source>
</evidence>
<keyword evidence="4" id="KW-1003">Cell membrane</keyword>
<keyword evidence="9 14" id="KW-0472">Membrane</keyword>
<feature type="transmembrane region" description="Helical" evidence="14">
    <location>
        <begin position="335"/>
        <end position="358"/>
    </location>
</feature>
<dbReference type="InterPro" id="IPR051562">
    <property type="entry name" value="Ascorbate-PTS_EIIC"/>
</dbReference>
<comment type="caution">
    <text evidence="15">The sequence shown here is derived from an EMBL/GenBank/DDBJ whole genome shotgun (WGS) entry which is preliminary data.</text>
</comment>
<feature type="transmembrane region" description="Helical" evidence="14">
    <location>
        <begin position="6"/>
        <end position="25"/>
    </location>
</feature>
<dbReference type="Proteomes" id="UP001501510">
    <property type="component" value="Unassembled WGS sequence"/>
</dbReference>
<evidence type="ECO:0000256" key="14">
    <source>
        <dbReference type="SAM" id="Phobius"/>
    </source>
</evidence>
<comment type="subunit">
    <text evidence="2">Homodimer.</text>
</comment>
<dbReference type="NCBIfam" id="NF006920">
    <property type="entry name" value="PRK09410.1-2"/>
    <property type="match status" value="1"/>
</dbReference>
<evidence type="ECO:0000256" key="6">
    <source>
        <dbReference type="ARBA" id="ARBA00022683"/>
    </source>
</evidence>
<name>A0ABN1JJF4_9CLOT</name>
<evidence type="ECO:0000313" key="16">
    <source>
        <dbReference type="Proteomes" id="UP001501510"/>
    </source>
</evidence>
<keyword evidence="5" id="KW-0762">Sugar transport</keyword>
<proteinExistence type="inferred from homology"/>
<comment type="similarity">
    <text evidence="11">Belongs to the UlaA family.</text>
</comment>
<evidence type="ECO:0000256" key="8">
    <source>
        <dbReference type="ARBA" id="ARBA00022989"/>
    </source>
</evidence>
<organism evidence="15 16">
    <name type="scientific">Clostridium oceanicum</name>
    <dbReference type="NCBI Taxonomy" id="1543"/>
    <lineage>
        <taxon>Bacteria</taxon>
        <taxon>Bacillati</taxon>
        <taxon>Bacillota</taxon>
        <taxon>Clostridia</taxon>
        <taxon>Eubacteriales</taxon>
        <taxon>Clostridiaceae</taxon>
        <taxon>Clostridium</taxon>
    </lineage>
</organism>
<feature type="transmembrane region" description="Helical" evidence="14">
    <location>
        <begin position="304"/>
        <end position="329"/>
    </location>
</feature>
<evidence type="ECO:0000313" key="15">
    <source>
        <dbReference type="EMBL" id="GAA0740985.1"/>
    </source>
</evidence>
<evidence type="ECO:0000256" key="2">
    <source>
        <dbReference type="ARBA" id="ARBA00011738"/>
    </source>
</evidence>
<evidence type="ECO:0000256" key="1">
    <source>
        <dbReference type="ARBA" id="ARBA00004651"/>
    </source>
</evidence>
<keyword evidence="6" id="KW-0598">Phosphotransferase system</keyword>
<comment type="function">
    <text evidence="10">The phosphoenolpyruvate-dependent sugar phosphotransferase system (sugar PTS), a major carbohydrate active transport system, catalyzes the phosphorylation of incoming sugar substrates concomitantly with their translocation across the cell membrane. The enzyme II UlaABC PTS system is involved in ascorbate transport.</text>
</comment>
<dbReference type="NCBIfam" id="NF009553">
    <property type="entry name" value="PRK12997.1-5"/>
    <property type="match status" value="1"/>
</dbReference>
<evidence type="ECO:0000256" key="4">
    <source>
        <dbReference type="ARBA" id="ARBA00022475"/>
    </source>
</evidence>
<evidence type="ECO:0000256" key="12">
    <source>
        <dbReference type="ARBA" id="ARBA00039702"/>
    </source>
</evidence>
<evidence type="ECO:0000256" key="7">
    <source>
        <dbReference type="ARBA" id="ARBA00022692"/>
    </source>
</evidence>
<evidence type="ECO:0000256" key="9">
    <source>
        <dbReference type="ARBA" id="ARBA00023136"/>
    </source>
</evidence>
<evidence type="ECO:0000256" key="3">
    <source>
        <dbReference type="ARBA" id="ARBA00022448"/>
    </source>
</evidence>
<accession>A0ABN1JJF4</accession>
<feature type="transmembrane region" description="Helical" evidence="14">
    <location>
        <begin position="141"/>
        <end position="159"/>
    </location>
</feature>
<feature type="transmembrane region" description="Helical" evidence="14">
    <location>
        <begin position="251"/>
        <end position="270"/>
    </location>
</feature>
<feature type="transmembrane region" description="Helical" evidence="14">
    <location>
        <begin position="220"/>
        <end position="239"/>
    </location>
</feature>
<dbReference type="RefSeq" id="WP_343761588.1">
    <property type="nucleotide sequence ID" value="NZ_BAAACG010000010.1"/>
</dbReference>
<feature type="transmembrane region" description="Helical" evidence="14">
    <location>
        <begin position="391"/>
        <end position="413"/>
    </location>
</feature>
<protein>
    <recommendedName>
        <fullName evidence="12">Ascorbate-specific PTS system EIIC component</fullName>
    </recommendedName>
    <alternativeName>
        <fullName evidence="13">Ascorbate-specific permease IIC component UlaA</fullName>
    </alternativeName>
</protein>
<evidence type="ECO:0000256" key="10">
    <source>
        <dbReference type="ARBA" id="ARBA00037387"/>
    </source>
</evidence>
<keyword evidence="3" id="KW-0813">Transport</keyword>
<feature type="transmembrane region" description="Helical" evidence="14">
    <location>
        <begin position="115"/>
        <end position="135"/>
    </location>
</feature>
<dbReference type="Pfam" id="PF03611">
    <property type="entry name" value="EIIC-GAT"/>
    <property type="match status" value="1"/>
</dbReference>
<gene>
    <name evidence="15" type="ORF">GCM10008906_21570</name>
</gene>
<feature type="transmembrane region" description="Helical" evidence="14">
    <location>
        <begin position="365"/>
        <end position="385"/>
    </location>
</feature>
<keyword evidence="7 14" id="KW-0812">Transmembrane</keyword>
<feature type="transmembrane region" description="Helical" evidence="14">
    <location>
        <begin position="81"/>
        <end position="103"/>
    </location>
</feature>
<dbReference type="InterPro" id="IPR004703">
    <property type="entry name" value="PTS_sugar-sp_permease"/>
</dbReference>
<dbReference type="PANTHER" id="PTHR33843">
    <property type="entry name" value="ASCORBATE-SPECIFIC PTS SYSTEM EIIC COMPONENT"/>
    <property type="match status" value="1"/>
</dbReference>
<dbReference type="EMBL" id="BAAACG010000010">
    <property type="protein sequence ID" value="GAA0740985.1"/>
    <property type="molecule type" value="Genomic_DNA"/>
</dbReference>
<feature type="transmembrane region" description="Helical" evidence="14">
    <location>
        <begin position="37"/>
        <end position="61"/>
    </location>
</feature>
<comment type="subcellular location">
    <subcellularLocation>
        <location evidence="1">Cell membrane</location>
        <topology evidence="1">Multi-pass membrane protein</topology>
    </subcellularLocation>
</comment>
<sequence length="419" mass="44826">MKIIVALLSNPTIIIGMVAFLGLVVQKKSVSDIIQGTLKVILGFIILGQGANIVVSALIPFSEIFTGAFGLSGLFPDDTALVGALQAVVGVETSYILLFSFLINLLIARITKYKYIFLTGHMMWYFSGAMAVTFYQLGFSTVQIIIFGSIIQGIAHVFYPAIAQPFVRKVIGNDNVAFGFFGSSLICFSSWLGGKFGNKDNSTEDLKVPDKLEFLKDMSVLMSIVMVIIFIVTAVIATPEVVDKVSGGQNSIQYSIMTGLTFVAGILVLLQGVRMFLAEIIPAFKGIAETIVPGAKPALDVPIFYTYAPTAVTIGFLSALTGGLLATFLSSFTGIVVLPAMIIMFFHGAAAGVFGNAIGGRRGAIVSGFLLGFLFTMLVALAVPFLDVTQYGINGLWFASSDFIFIIIIIKLISKLFGL</sequence>
<reference evidence="15 16" key="1">
    <citation type="journal article" date="2019" name="Int. J. Syst. Evol. Microbiol.">
        <title>The Global Catalogue of Microorganisms (GCM) 10K type strain sequencing project: providing services to taxonomists for standard genome sequencing and annotation.</title>
        <authorList>
            <consortium name="The Broad Institute Genomics Platform"/>
            <consortium name="The Broad Institute Genome Sequencing Center for Infectious Disease"/>
            <person name="Wu L."/>
            <person name="Ma J."/>
        </authorList>
    </citation>
    <scope>NUCLEOTIDE SEQUENCE [LARGE SCALE GENOMIC DNA]</scope>
    <source>
        <strain evidence="15 16">JCM 1407</strain>
    </source>
</reference>